<feature type="region of interest" description="Disordered" evidence="1">
    <location>
        <begin position="388"/>
        <end position="420"/>
    </location>
</feature>
<feature type="compositionally biased region" description="Low complexity" evidence="1">
    <location>
        <begin position="394"/>
        <end position="414"/>
    </location>
</feature>
<dbReference type="PANTHER" id="PTHR33371:SF15">
    <property type="entry name" value="LIPOPROTEIN LPRN"/>
    <property type="match status" value="1"/>
</dbReference>
<evidence type="ECO:0000256" key="2">
    <source>
        <dbReference type="SAM" id="SignalP"/>
    </source>
</evidence>
<keyword evidence="6" id="KW-1185">Reference proteome</keyword>
<feature type="domain" description="Mammalian cell entry C-terminal" evidence="4">
    <location>
        <begin position="122"/>
        <end position="282"/>
    </location>
</feature>
<dbReference type="PROSITE" id="PS51257">
    <property type="entry name" value="PROKAR_LIPOPROTEIN"/>
    <property type="match status" value="1"/>
</dbReference>
<keyword evidence="2" id="KW-0732">Signal</keyword>
<feature type="domain" description="Mce/MlaD" evidence="3">
    <location>
        <begin position="41"/>
        <end position="116"/>
    </location>
</feature>
<dbReference type="Pfam" id="PF11887">
    <property type="entry name" value="Mce4_CUP1"/>
    <property type="match status" value="1"/>
</dbReference>
<dbReference type="EMBL" id="BAAAME010000010">
    <property type="protein sequence ID" value="GAA1753547.1"/>
    <property type="molecule type" value="Genomic_DNA"/>
</dbReference>
<dbReference type="PANTHER" id="PTHR33371">
    <property type="entry name" value="INTERMEMBRANE PHOSPHOLIPID TRANSPORT SYSTEM BINDING PROTEIN MLAD-RELATED"/>
    <property type="match status" value="1"/>
</dbReference>
<dbReference type="NCBIfam" id="TIGR00996">
    <property type="entry name" value="Mtu_fam_mce"/>
    <property type="match status" value="1"/>
</dbReference>
<feature type="chain" id="PRO_5046419616" description="MCE family protein" evidence="2">
    <location>
        <begin position="26"/>
        <end position="459"/>
    </location>
</feature>
<evidence type="ECO:0000259" key="4">
    <source>
        <dbReference type="Pfam" id="PF11887"/>
    </source>
</evidence>
<reference evidence="6" key="1">
    <citation type="journal article" date="2019" name="Int. J. Syst. Evol. Microbiol.">
        <title>The Global Catalogue of Microorganisms (GCM) 10K type strain sequencing project: providing services to taxonomists for standard genome sequencing and annotation.</title>
        <authorList>
            <consortium name="The Broad Institute Genomics Platform"/>
            <consortium name="The Broad Institute Genome Sequencing Center for Infectious Disease"/>
            <person name="Wu L."/>
            <person name="Ma J."/>
        </authorList>
    </citation>
    <scope>NUCLEOTIDE SEQUENCE [LARGE SCALE GENOMIC DNA]</scope>
    <source>
        <strain evidence="6">JCM 13518</strain>
    </source>
</reference>
<dbReference type="InterPro" id="IPR052336">
    <property type="entry name" value="MlaD_Phospholipid_Transporter"/>
</dbReference>
<protein>
    <recommendedName>
        <fullName evidence="7">MCE family protein</fullName>
    </recommendedName>
</protein>
<dbReference type="RefSeq" id="WP_344204227.1">
    <property type="nucleotide sequence ID" value="NZ_BAAAME010000010.1"/>
</dbReference>
<dbReference type="Pfam" id="PF02470">
    <property type="entry name" value="MlaD"/>
    <property type="match status" value="1"/>
</dbReference>
<accession>A0ABP4WH35</accession>
<evidence type="ECO:0008006" key="7">
    <source>
        <dbReference type="Google" id="ProtNLM"/>
    </source>
</evidence>
<dbReference type="InterPro" id="IPR003399">
    <property type="entry name" value="Mce/MlaD"/>
</dbReference>
<dbReference type="InterPro" id="IPR005693">
    <property type="entry name" value="Mce"/>
</dbReference>
<sequence length="459" mass="47126">MKRPNLRHLLAGLAVALVASGCSFSATDVPLPGGADVGDNPYEVTIEFRDVLDLVPQSAVRVDDIAVGRVKSVKLEGWTAVVVVQLNDDVVLPANAEATIRQSSLLGEKFVSLSPPASGATGKLADGDEIALPQTGRNPEVEEVLGAASLLFNNGGLDKVNTIVTELNKATTGNEADIKALLDNTTVFLGQIDQNKDALLTSLEKVNNLAITANNQRSAIESALDNLPEAFTVLDQQRDDLVTLTTALQNLGDTATGVIQASREDTVANLQALQPLLSNLALAGEDLVKNFSTFVSFPFPNSAVGGSLTAAQQYCPRPTDNVPLAQTPSGCGGDYLNLNVNVDLDLESLVNIFRFLVPQGGTPVTGETQASTPLSDGTAQLTDLVQMLSGGGSAPAPEATPTPGATASPGAPTTGTGGAGGGAAPTCLLPGLLCRTTVAPASPGDSDLAAMLLDWKASA</sequence>
<gene>
    <name evidence="5" type="ORF">GCM10009710_36450</name>
</gene>
<evidence type="ECO:0000256" key="1">
    <source>
        <dbReference type="SAM" id="MobiDB-lite"/>
    </source>
</evidence>
<evidence type="ECO:0000259" key="3">
    <source>
        <dbReference type="Pfam" id="PF02470"/>
    </source>
</evidence>
<dbReference type="Proteomes" id="UP001501057">
    <property type="component" value="Unassembled WGS sequence"/>
</dbReference>
<dbReference type="InterPro" id="IPR024516">
    <property type="entry name" value="Mce_C"/>
</dbReference>
<feature type="signal peptide" evidence="2">
    <location>
        <begin position="1"/>
        <end position="25"/>
    </location>
</feature>
<comment type="caution">
    <text evidence="5">The sequence shown here is derived from an EMBL/GenBank/DDBJ whole genome shotgun (WGS) entry which is preliminary data.</text>
</comment>
<organism evidence="5 6">
    <name type="scientific">Aeromicrobium alkaliterrae</name>
    <dbReference type="NCBI Taxonomy" id="302168"/>
    <lineage>
        <taxon>Bacteria</taxon>
        <taxon>Bacillati</taxon>
        <taxon>Actinomycetota</taxon>
        <taxon>Actinomycetes</taxon>
        <taxon>Propionibacteriales</taxon>
        <taxon>Nocardioidaceae</taxon>
        <taxon>Aeromicrobium</taxon>
    </lineage>
</organism>
<proteinExistence type="predicted"/>
<evidence type="ECO:0000313" key="5">
    <source>
        <dbReference type="EMBL" id="GAA1753547.1"/>
    </source>
</evidence>
<evidence type="ECO:0000313" key="6">
    <source>
        <dbReference type="Proteomes" id="UP001501057"/>
    </source>
</evidence>
<name>A0ABP4WH35_9ACTN</name>